<dbReference type="AlphaFoldDB" id="A0A1G1KYJ6"/>
<protein>
    <submittedName>
        <fullName evidence="2">Uncharacterized protein</fullName>
    </submittedName>
</protein>
<feature type="transmembrane region" description="Helical" evidence="1">
    <location>
        <begin position="92"/>
        <end position="109"/>
    </location>
</feature>
<evidence type="ECO:0000313" key="2">
    <source>
        <dbReference type="EMBL" id="OGW97988.1"/>
    </source>
</evidence>
<gene>
    <name evidence="2" type="ORF">A3G33_07055</name>
</gene>
<reference evidence="2 3" key="1">
    <citation type="journal article" date="2016" name="Nat. Commun.">
        <title>Thousands of microbial genomes shed light on interconnected biogeochemical processes in an aquifer system.</title>
        <authorList>
            <person name="Anantharaman K."/>
            <person name="Brown C.T."/>
            <person name="Hug L.A."/>
            <person name="Sharon I."/>
            <person name="Castelle C.J."/>
            <person name="Probst A.J."/>
            <person name="Thomas B.C."/>
            <person name="Singh A."/>
            <person name="Wilkins M.J."/>
            <person name="Karaoz U."/>
            <person name="Brodie E.L."/>
            <person name="Williams K.H."/>
            <person name="Hubbard S.S."/>
            <person name="Banfield J.F."/>
        </authorList>
    </citation>
    <scope>NUCLEOTIDE SEQUENCE [LARGE SCALE GENOMIC DNA]</scope>
</reference>
<organism evidence="2 3">
    <name type="scientific">Candidatus Danuiimicrobium aquiferis</name>
    <dbReference type="NCBI Taxonomy" id="1801832"/>
    <lineage>
        <taxon>Bacteria</taxon>
        <taxon>Pseudomonadati</taxon>
        <taxon>Candidatus Omnitrophota</taxon>
        <taxon>Candidatus Danuiimicrobium</taxon>
    </lineage>
</organism>
<dbReference type="EMBL" id="MHFR01000037">
    <property type="protein sequence ID" value="OGW97988.1"/>
    <property type="molecule type" value="Genomic_DNA"/>
</dbReference>
<keyword evidence="1" id="KW-0472">Membrane</keyword>
<keyword evidence="1" id="KW-0812">Transmembrane</keyword>
<evidence type="ECO:0000313" key="3">
    <source>
        <dbReference type="Proteomes" id="UP000178187"/>
    </source>
</evidence>
<accession>A0A1G1KYJ6</accession>
<sequence length="137" mass="16139">MFQEIQQSIGDGRNWSWALIAIVSILVGLTFRQLVLGDLLRKLKNKNKTWYKKTQQRYESLSLIGWGLFVISIFGFIMIWHNESLFTRYLNLSYWLIVFSGLIVVSYIFHLRAYMQAMVDSIQENIMTEKELTPHAD</sequence>
<name>A0A1G1KYJ6_9BACT</name>
<dbReference type="Proteomes" id="UP000178187">
    <property type="component" value="Unassembled WGS sequence"/>
</dbReference>
<feature type="transmembrane region" description="Helical" evidence="1">
    <location>
        <begin position="15"/>
        <end position="40"/>
    </location>
</feature>
<keyword evidence="1" id="KW-1133">Transmembrane helix</keyword>
<feature type="transmembrane region" description="Helical" evidence="1">
    <location>
        <begin position="61"/>
        <end position="80"/>
    </location>
</feature>
<comment type="caution">
    <text evidence="2">The sequence shown here is derived from an EMBL/GenBank/DDBJ whole genome shotgun (WGS) entry which is preliminary data.</text>
</comment>
<evidence type="ECO:0000256" key="1">
    <source>
        <dbReference type="SAM" id="Phobius"/>
    </source>
</evidence>
<proteinExistence type="predicted"/>